<feature type="transmembrane region" description="Helical" evidence="11">
    <location>
        <begin position="541"/>
        <end position="559"/>
    </location>
</feature>
<dbReference type="GO" id="GO:0005776">
    <property type="term" value="C:autophagosome"/>
    <property type="evidence" value="ECO:0007669"/>
    <property type="project" value="TreeGrafter"/>
</dbReference>
<organism evidence="12 13">
    <name type="scientific">Tribonema minus</name>
    <dbReference type="NCBI Taxonomy" id="303371"/>
    <lineage>
        <taxon>Eukaryota</taxon>
        <taxon>Sar</taxon>
        <taxon>Stramenopiles</taxon>
        <taxon>Ochrophyta</taxon>
        <taxon>PX clade</taxon>
        <taxon>Xanthophyceae</taxon>
        <taxon>Tribonematales</taxon>
        <taxon>Tribonemataceae</taxon>
        <taxon>Tribonema</taxon>
    </lineage>
</organism>
<keyword evidence="4" id="KW-0813">Transport</keyword>
<comment type="caution">
    <text evidence="12">The sequence shown here is derived from an EMBL/GenBank/DDBJ whole genome shotgun (WGS) entry which is preliminary data.</text>
</comment>
<feature type="compositionally biased region" description="Polar residues" evidence="10">
    <location>
        <begin position="1050"/>
        <end position="1080"/>
    </location>
</feature>
<feature type="region of interest" description="Disordered" evidence="10">
    <location>
        <begin position="1183"/>
        <end position="1239"/>
    </location>
</feature>
<sequence length="1239" mass="134297">MIAAAAGTAEDDGIWAELRDMHANERREYEARTRGDATAGVVNSPRSRQSGALGAISATLRGLVNLPGGGLGRGLGDVSAGLRNLIGRIDQRGPGQGYQPLSGGGGSGGSGGGGAGGALGGGQGFPLFTGEEEGEGGGSEVRSEDAGGSRYHLMQDQPADNWDPCADDCGAVPDLDVFFSAMYAFYQGKGFETIAAHGVANLVILGFTVFFSTFLFAFVDWGAVMKCRDEATCLPFNQYLSSKAVYHPGAFHLLVWLYFLLFLTYWLWSALSLWGTLRDSLEMLYLYRDRLNIRLNIRDRLNISQRDLRTMEWSVVVQRFLALQNTGRYRVAIHRRDLTAHDIARRDVTAHDIARHDLTAHGIASRIMRRENYIIALVNKRVLQLGVPIPSLGSILGGGRARAHTHAHARTPRLTKSLEWSLRFCVLSHLFNHKFTLRRDFLEDRAALQRRFLAVGLAQLALMPFLLLFMVMYFFLQNAQEWHASKDYLGPREWSPLANWTFREFNELQHIYDRRMAGSYRHANAYLSAFPAPIWGSAMRTLRFISGAFVAVLLVATAMEDSVLLHVKLWDRNLLCAAPPPPPPLPPPPLPPPPPPPPPPPSRGVRVLTALYVGLCSVVYVGLCSAVYAVSRAAAPRTDEVAEHFTGADMEEALLQEALLQVVEHCTGADMEEALPQSAFTGVDMGEALLQHCTGADMEEALSQIASHTHFLPARCHMLSHAIASHTHFLPARWRGRAHREGVRRELTRLFPYRAQLFCHELLGVLLGYLFCHELLGVLLGYLFCRGLLGVLLGPLVLCISLRSSAGAICDFVAEHTVEVDGIGAVCSYSLFDFARHGDEDYGAPSAVNPSAAAAGGDAGGGSAFAGVSASRASGWGAHGLGKDVTEQGKMEKSFLNFTANYPEWEPDAAGKEMLNALEHFQTEQAEEHLAASQQQLQAALQQAQLQHSQLQYSRASALLHRSQLQQQQQQQQQRSPLQQQGEGGSSPLQQQQQQQHQQQHQHQQQQHQHQQQYSMQPPLPRPPMTAPPATAQSLLVSEASAERPPALSERSTISRASPSPLTSGTLQRGSSGGLNSTHMSPPALQMPPSQHPSALFGGSAAQLGVSLTPSMVPSMQFSQMPSQLLASRMVIGGAQPNAMLENAPGTASFYWLEKFYATRRGGGGGAESATYQAPRPPVPPFAATDSSQHLLRNSSAGGALPPFQRTAPATGTLGSPSGDLIGPGHADGGDPGPTMAVL</sequence>
<dbReference type="AlphaFoldDB" id="A0A836CNL2"/>
<evidence type="ECO:0000256" key="11">
    <source>
        <dbReference type="SAM" id="Phobius"/>
    </source>
</evidence>
<dbReference type="Proteomes" id="UP000664859">
    <property type="component" value="Unassembled WGS sequence"/>
</dbReference>
<evidence type="ECO:0000256" key="2">
    <source>
        <dbReference type="ARBA" id="ARBA00006185"/>
    </source>
</evidence>
<feature type="transmembrane region" description="Helical" evidence="11">
    <location>
        <begin position="202"/>
        <end position="224"/>
    </location>
</feature>
<dbReference type="Pfam" id="PF04109">
    <property type="entry name" value="ATG9"/>
    <property type="match status" value="3"/>
</dbReference>
<feature type="compositionally biased region" description="Gly residues" evidence="10">
    <location>
        <begin position="102"/>
        <end position="124"/>
    </location>
</feature>
<feature type="transmembrane region" description="Helical" evidence="11">
    <location>
        <begin position="607"/>
        <end position="630"/>
    </location>
</feature>
<feature type="compositionally biased region" description="Polar residues" evidence="10">
    <location>
        <begin position="1185"/>
        <end position="1197"/>
    </location>
</feature>
<proteinExistence type="inferred from homology"/>
<evidence type="ECO:0000256" key="9">
    <source>
        <dbReference type="ARBA" id="ARBA00023136"/>
    </source>
</evidence>
<dbReference type="OrthoDB" id="2020634at2759"/>
<dbReference type="GO" id="GO:0034497">
    <property type="term" value="P:protein localization to phagophore assembly site"/>
    <property type="evidence" value="ECO:0007669"/>
    <property type="project" value="TreeGrafter"/>
</dbReference>
<feature type="compositionally biased region" description="Low complexity" evidence="10">
    <location>
        <begin position="962"/>
        <end position="981"/>
    </location>
</feature>
<comment type="subcellular location">
    <subcellularLocation>
        <location evidence="1">Preautophagosomal structure membrane</location>
        <topology evidence="1">Multi-pass membrane protein</topology>
    </subcellularLocation>
</comment>
<evidence type="ECO:0000256" key="8">
    <source>
        <dbReference type="ARBA" id="ARBA00023055"/>
    </source>
</evidence>
<evidence type="ECO:0000313" key="13">
    <source>
        <dbReference type="Proteomes" id="UP000664859"/>
    </source>
</evidence>
<feature type="compositionally biased region" description="Low complexity" evidence="10">
    <location>
        <begin position="990"/>
        <end position="1013"/>
    </location>
</feature>
<evidence type="ECO:0000256" key="7">
    <source>
        <dbReference type="ARBA" id="ARBA00023006"/>
    </source>
</evidence>
<evidence type="ECO:0000256" key="5">
    <source>
        <dbReference type="ARBA" id="ARBA00022692"/>
    </source>
</evidence>
<dbReference type="PANTHER" id="PTHR13038:SF10">
    <property type="entry name" value="AUTOPHAGY-RELATED PROTEIN 9"/>
    <property type="match status" value="1"/>
</dbReference>
<protein>
    <recommendedName>
        <fullName evidence="3">Autophagy-related protein 9</fullName>
    </recommendedName>
</protein>
<keyword evidence="6 11" id="KW-1133">Transmembrane helix</keyword>
<keyword evidence="9 11" id="KW-0472">Membrane</keyword>
<accession>A0A836CNL2</accession>
<feature type="transmembrane region" description="Helical" evidence="11">
    <location>
        <begin position="245"/>
        <end position="268"/>
    </location>
</feature>
<gene>
    <name evidence="12" type="ORF">JKP88DRAFT_347395</name>
</gene>
<dbReference type="GO" id="GO:0034045">
    <property type="term" value="C:phagophore assembly site membrane"/>
    <property type="evidence" value="ECO:0007669"/>
    <property type="project" value="UniProtKB-SubCell"/>
</dbReference>
<keyword evidence="13" id="KW-1185">Reference proteome</keyword>
<dbReference type="GO" id="GO:0000422">
    <property type="term" value="P:autophagy of mitochondrion"/>
    <property type="evidence" value="ECO:0007669"/>
    <property type="project" value="TreeGrafter"/>
</dbReference>
<comment type="similarity">
    <text evidence="2">Belongs to the ATG9 family.</text>
</comment>
<evidence type="ECO:0000256" key="6">
    <source>
        <dbReference type="ARBA" id="ARBA00022989"/>
    </source>
</evidence>
<feature type="region of interest" description="Disordered" evidence="10">
    <location>
        <begin position="962"/>
        <end position="1097"/>
    </location>
</feature>
<dbReference type="GO" id="GO:0006869">
    <property type="term" value="P:lipid transport"/>
    <property type="evidence" value="ECO:0007669"/>
    <property type="project" value="UniProtKB-KW"/>
</dbReference>
<keyword evidence="5 11" id="KW-0812">Transmembrane</keyword>
<evidence type="ECO:0000256" key="10">
    <source>
        <dbReference type="SAM" id="MobiDB-lite"/>
    </source>
</evidence>
<dbReference type="PANTHER" id="PTHR13038">
    <property type="entry name" value="APG9 AUTOPHAGY 9"/>
    <property type="match status" value="1"/>
</dbReference>
<evidence type="ECO:0000256" key="3">
    <source>
        <dbReference type="ARBA" id="ARBA00018074"/>
    </source>
</evidence>
<dbReference type="GO" id="GO:0061709">
    <property type="term" value="P:reticulophagy"/>
    <property type="evidence" value="ECO:0007669"/>
    <property type="project" value="TreeGrafter"/>
</dbReference>
<evidence type="ECO:0000256" key="1">
    <source>
        <dbReference type="ARBA" id="ARBA00004511"/>
    </source>
</evidence>
<feature type="transmembrane region" description="Helical" evidence="11">
    <location>
        <begin position="452"/>
        <end position="476"/>
    </location>
</feature>
<keyword evidence="7" id="KW-0072">Autophagy</keyword>
<evidence type="ECO:0000256" key="4">
    <source>
        <dbReference type="ARBA" id="ARBA00022448"/>
    </source>
</evidence>
<dbReference type="InterPro" id="IPR007241">
    <property type="entry name" value="Autophagy-rel_prot_9"/>
</dbReference>
<reference evidence="12" key="1">
    <citation type="submission" date="2021-02" db="EMBL/GenBank/DDBJ databases">
        <title>First Annotated Genome of the Yellow-green Alga Tribonema minus.</title>
        <authorList>
            <person name="Mahan K.M."/>
        </authorList>
    </citation>
    <scope>NUCLEOTIDE SEQUENCE</scope>
    <source>
        <strain evidence="12">UTEX B ZZ1240</strain>
    </source>
</reference>
<keyword evidence="8" id="KW-0445">Lipid transport</keyword>
<evidence type="ECO:0000313" key="12">
    <source>
        <dbReference type="EMBL" id="KAG5191934.1"/>
    </source>
</evidence>
<feature type="region of interest" description="Disordered" evidence="10">
    <location>
        <begin position="29"/>
        <end position="49"/>
    </location>
</feature>
<feature type="region of interest" description="Disordered" evidence="10">
    <location>
        <begin position="91"/>
        <end position="147"/>
    </location>
</feature>
<dbReference type="GO" id="GO:0034727">
    <property type="term" value="P:piecemeal microautophagy of the nucleus"/>
    <property type="evidence" value="ECO:0007669"/>
    <property type="project" value="TreeGrafter"/>
</dbReference>
<feature type="compositionally biased region" description="Pro residues" evidence="10">
    <location>
        <begin position="1018"/>
        <end position="1027"/>
    </location>
</feature>
<dbReference type="EMBL" id="JAFCMP010000013">
    <property type="protein sequence ID" value="KAG5191934.1"/>
    <property type="molecule type" value="Genomic_DNA"/>
</dbReference>
<name>A0A836CNL2_9STRA</name>